<name>A0A3F2RR41_9STRA</name>
<evidence type="ECO:0000256" key="1">
    <source>
        <dbReference type="SAM" id="MobiDB-lite"/>
    </source>
</evidence>
<protein>
    <recommendedName>
        <fullName evidence="2">VHS domain-containing protein</fullName>
    </recommendedName>
</protein>
<evidence type="ECO:0000313" key="3">
    <source>
        <dbReference type="EMBL" id="RLN44919.1"/>
    </source>
</evidence>
<sequence length="223" mass="24721">MDEYSQDVAEAENLVARATDEQLTGPEWALNMEICDCANAHHEVCDDIVRFLQRRLQSGSPRVALLALVLTETVVKNGPPAIHAQVGSQKIGQLRDLHSRGRTGEQLEDVLDFLRQCQPRMNTLIEGGIMGKIDERTLEECLNVNDNLMKALEESKVKTDDMMRFDSPPRAGNRAVGLSAGISQLNLQEDGNASGSPRRVLSPRSTLTTMDDDFDNFLTRTAK</sequence>
<dbReference type="Pfam" id="PF00790">
    <property type="entry name" value="VHS"/>
    <property type="match status" value="1"/>
</dbReference>
<dbReference type="InterPro" id="IPR002014">
    <property type="entry name" value="VHS_dom"/>
</dbReference>
<feature type="region of interest" description="Disordered" evidence="1">
    <location>
        <begin position="187"/>
        <end position="207"/>
    </location>
</feature>
<dbReference type="GO" id="GO:0035091">
    <property type="term" value="F:phosphatidylinositol binding"/>
    <property type="evidence" value="ECO:0007669"/>
    <property type="project" value="InterPro"/>
</dbReference>
<dbReference type="Proteomes" id="UP000284657">
    <property type="component" value="Unassembled WGS sequence"/>
</dbReference>
<dbReference type="OrthoDB" id="2018246at2759"/>
<dbReference type="SMART" id="SM00288">
    <property type="entry name" value="VHS"/>
    <property type="match status" value="1"/>
</dbReference>
<accession>A0A3F2RR41</accession>
<dbReference type="SUPFAM" id="SSF89009">
    <property type="entry name" value="GAT-like domain"/>
    <property type="match status" value="1"/>
</dbReference>
<comment type="caution">
    <text evidence="4">The sequence shown here is derived from an EMBL/GenBank/DDBJ whole genome shotgun (WGS) entry which is preliminary data.</text>
</comment>
<dbReference type="PANTHER" id="PTHR45898">
    <property type="entry name" value="TOM1-LIKE PROTEIN"/>
    <property type="match status" value="1"/>
</dbReference>
<dbReference type="InterPro" id="IPR008942">
    <property type="entry name" value="ENTH_VHS"/>
</dbReference>
<dbReference type="EMBL" id="MBDO02000116">
    <property type="protein sequence ID" value="RLN62616.1"/>
    <property type="molecule type" value="Genomic_DNA"/>
</dbReference>
<evidence type="ECO:0000313" key="6">
    <source>
        <dbReference type="Proteomes" id="UP000284657"/>
    </source>
</evidence>
<dbReference type="SUPFAM" id="SSF48464">
    <property type="entry name" value="ENTH/VHS domain"/>
    <property type="match status" value="1"/>
</dbReference>
<dbReference type="EMBL" id="MBAD02002750">
    <property type="protein sequence ID" value="RLN44919.1"/>
    <property type="molecule type" value="Genomic_DNA"/>
</dbReference>
<dbReference type="GO" id="GO:0043130">
    <property type="term" value="F:ubiquitin binding"/>
    <property type="evidence" value="ECO:0007669"/>
    <property type="project" value="InterPro"/>
</dbReference>
<feature type="domain" description="VHS" evidence="2">
    <location>
        <begin position="18"/>
        <end position="91"/>
    </location>
</feature>
<organism evidence="4 5">
    <name type="scientific">Phytophthora kernoviae</name>
    <dbReference type="NCBI Taxonomy" id="325452"/>
    <lineage>
        <taxon>Eukaryota</taxon>
        <taxon>Sar</taxon>
        <taxon>Stramenopiles</taxon>
        <taxon>Oomycota</taxon>
        <taxon>Peronosporomycetes</taxon>
        <taxon>Peronosporales</taxon>
        <taxon>Peronosporaceae</taxon>
        <taxon>Phytophthora</taxon>
    </lineage>
</organism>
<dbReference type="GO" id="GO:0043328">
    <property type="term" value="P:protein transport to vacuole involved in ubiquitin-dependent protein catabolic process via the multivesicular body sorting pathway"/>
    <property type="evidence" value="ECO:0007669"/>
    <property type="project" value="InterPro"/>
</dbReference>
<gene>
    <name evidence="3" type="ORF">BBJ29_001838</name>
    <name evidence="4" type="ORF">BBP00_00004646</name>
</gene>
<dbReference type="Proteomes" id="UP000277300">
    <property type="component" value="Unassembled WGS sequence"/>
</dbReference>
<dbReference type="PANTHER" id="PTHR45898:SF4">
    <property type="entry name" value="TARGET OF MYB PROTEIN 1"/>
    <property type="match status" value="1"/>
</dbReference>
<dbReference type="AlphaFoldDB" id="A0A3F2RR41"/>
<evidence type="ECO:0000313" key="4">
    <source>
        <dbReference type="EMBL" id="RLN62616.1"/>
    </source>
</evidence>
<proteinExistence type="predicted"/>
<evidence type="ECO:0000259" key="2">
    <source>
        <dbReference type="PROSITE" id="PS50179"/>
    </source>
</evidence>
<dbReference type="Gene3D" id="1.25.40.90">
    <property type="match status" value="1"/>
</dbReference>
<dbReference type="InterPro" id="IPR044836">
    <property type="entry name" value="TOL_plant"/>
</dbReference>
<dbReference type="PROSITE" id="PS50179">
    <property type="entry name" value="VHS"/>
    <property type="match status" value="1"/>
</dbReference>
<dbReference type="CDD" id="cd21383">
    <property type="entry name" value="GAT_GGA_Tom1-like"/>
    <property type="match status" value="1"/>
</dbReference>
<evidence type="ECO:0000313" key="5">
    <source>
        <dbReference type="Proteomes" id="UP000277300"/>
    </source>
</evidence>
<dbReference type="CDD" id="cd03561">
    <property type="entry name" value="VHS"/>
    <property type="match status" value="1"/>
</dbReference>
<reference evidence="5 6" key="1">
    <citation type="submission" date="2018-07" db="EMBL/GenBank/DDBJ databases">
        <title>Genome sequencing of oomycete isolates from Chile give support for New Zealand origin for Phytophthora kernoviae and make available the first Nothophytophthora sp. genome.</title>
        <authorList>
            <person name="Studholme D.J."/>
            <person name="Sanfuentes E."/>
            <person name="Panda P."/>
            <person name="Hill R."/>
            <person name="Sambles C."/>
            <person name="Grant M."/>
            <person name="Williams N.M."/>
            <person name="Mcdougal R.L."/>
        </authorList>
    </citation>
    <scope>NUCLEOTIDE SEQUENCE [LARGE SCALE GENOMIC DNA]</scope>
    <source>
        <strain evidence="4">Chile6</strain>
        <strain evidence="3">Chile7</strain>
    </source>
</reference>